<proteinExistence type="predicted"/>
<dbReference type="Pfam" id="PF07173">
    <property type="entry name" value="GRDP-like"/>
    <property type="match status" value="1"/>
</dbReference>
<dbReference type="RefSeq" id="XP_012200708.1">
    <property type="nucleotide sequence ID" value="XM_012345318.1"/>
</dbReference>
<dbReference type="VEuPathDB" id="FungiDB:SPRG_06501"/>
<protein>
    <submittedName>
        <fullName evidence="1">Uncharacterized protein</fullName>
    </submittedName>
</protein>
<reference evidence="1 2" key="1">
    <citation type="journal article" date="2013" name="PLoS Genet.">
        <title>Distinctive expansion of potential virulence genes in the genome of the oomycete fish pathogen Saprolegnia parasitica.</title>
        <authorList>
            <person name="Jiang R.H."/>
            <person name="de Bruijn I."/>
            <person name="Haas B.J."/>
            <person name="Belmonte R."/>
            <person name="Lobach L."/>
            <person name="Christie J."/>
            <person name="van den Ackerveken G."/>
            <person name="Bottin A."/>
            <person name="Bulone V."/>
            <person name="Diaz-Moreno S.M."/>
            <person name="Dumas B."/>
            <person name="Fan L."/>
            <person name="Gaulin E."/>
            <person name="Govers F."/>
            <person name="Grenville-Briggs L.J."/>
            <person name="Horner N.R."/>
            <person name="Levin J.Z."/>
            <person name="Mammella M."/>
            <person name="Meijer H.J."/>
            <person name="Morris P."/>
            <person name="Nusbaum C."/>
            <person name="Oome S."/>
            <person name="Phillips A.J."/>
            <person name="van Rooyen D."/>
            <person name="Rzeszutek E."/>
            <person name="Saraiva M."/>
            <person name="Secombes C.J."/>
            <person name="Seidl M.F."/>
            <person name="Snel B."/>
            <person name="Stassen J.H."/>
            <person name="Sykes S."/>
            <person name="Tripathy S."/>
            <person name="van den Berg H."/>
            <person name="Vega-Arreguin J.C."/>
            <person name="Wawra S."/>
            <person name="Young S.K."/>
            <person name="Zeng Q."/>
            <person name="Dieguez-Uribeondo J."/>
            <person name="Russ C."/>
            <person name="Tyler B.M."/>
            <person name="van West P."/>
        </authorList>
    </citation>
    <scope>NUCLEOTIDE SEQUENCE [LARGE SCALE GENOMIC DNA]</scope>
    <source>
        <strain evidence="1 2">CBS 223.65</strain>
    </source>
</reference>
<gene>
    <name evidence="1" type="ORF">SPRG_06501</name>
</gene>
<dbReference type="Proteomes" id="UP000030745">
    <property type="component" value="Unassembled WGS sequence"/>
</dbReference>
<dbReference type="STRING" id="695850.A0A067CPC1"/>
<organism evidence="1 2">
    <name type="scientific">Saprolegnia parasitica (strain CBS 223.65)</name>
    <dbReference type="NCBI Taxonomy" id="695850"/>
    <lineage>
        <taxon>Eukaryota</taxon>
        <taxon>Sar</taxon>
        <taxon>Stramenopiles</taxon>
        <taxon>Oomycota</taxon>
        <taxon>Saprolegniomycetes</taxon>
        <taxon>Saprolegniales</taxon>
        <taxon>Saprolegniaceae</taxon>
        <taxon>Saprolegnia</taxon>
    </lineage>
</organism>
<dbReference type="PANTHER" id="PTHR34365">
    <property type="entry name" value="ENOLASE (DUF1399)"/>
    <property type="match status" value="1"/>
</dbReference>
<evidence type="ECO:0000313" key="1">
    <source>
        <dbReference type="EMBL" id="KDO28647.1"/>
    </source>
</evidence>
<dbReference type="PANTHER" id="PTHR34365:SF7">
    <property type="entry name" value="GLYCINE-RICH DOMAIN-CONTAINING PROTEIN 1"/>
    <property type="match status" value="1"/>
</dbReference>
<dbReference type="KEGG" id="spar:SPRG_06501"/>
<accession>A0A067CPC1</accession>
<keyword evidence="2" id="KW-1185">Reference proteome</keyword>
<dbReference type="GeneID" id="24128849"/>
<dbReference type="InterPro" id="IPR009836">
    <property type="entry name" value="GRDP-like"/>
</dbReference>
<dbReference type="AlphaFoldDB" id="A0A067CPC1"/>
<sequence>MSYVLDILTPRGLLKQWQPALLTFKEQTLTLADDKGKGITTLHVAAARPLPATPKQTHLVEISPASGNKTLTVAVTTAFLQSQLVAVVNAAAASPSWTLPPVSRLDMQLAVADAVLSTPSSCEPCGVTVDDIQDHLRGMKTIYDAIGCIESPEALYEYLLELEAAYVGQHRQLHAAGGPRTESFPHTVYQLHPLLYLLGTNPFVPKGEDIERIRSIIGVCVVCKRELPSYLTTIMYLQHQQVQCTHCMNDLEPWSNYKTRYEGSTAFDEPLRDILSKCPHRSCQRPLTKDEMFKLHLLDEAIACGGCNKTLHYETFQIAAFIQEQGAIEYKADMRANGKVEQRVAMPKEIPSDGRWDSYTLQLREALGEVAKTKTTEGVFRFREVVYAARLDVSSQPPGAFSMDLVRGMYRQLSFVTKVCANFDYWMNPTILRASIRRYEQFVHLIGKGATKKGLGIVPTIDIDLAWHTHQTHPLAYQKYTTKVAKRVLDHDDSVGGSDLHAGYLHTCVAWSKLYKQPYSSYVPPSTTLEGMVKAGAKVARGASRFVGVDDLEDGAEGLASVVGTPVFESRFAPSPQLELLRRCDGLDRKKYAEDAGGCVLKGCASGGCQNISF</sequence>
<dbReference type="OrthoDB" id="3556167at2759"/>
<evidence type="ECO:0000313" key="2">
    <source>
        <dbReference type="Proteomes" id="UP000030745"/>
    </source>
</evidence>
<dbReference type="EMBL" id="KK583210">
    <property type="protein sequence ID" value="KDO28647.1"/>
    <property type="molecule type" value="Genomic_DNA"/>
</dbReference>
<name>A0A067CPC1_SAPPC</name>